<protein>
    <submittedName>
        <fullName evidence="4">M16 family metallopeptidase</fullName>
    </submittedName>
</protein>
<comment type="caution">
    <text evidence="4">The sequence shown here is derived from an EMBL/GenBank/DDBJ whole genome shotgun (WGS) entry which is preliminary data.</text>
</comment>
<feature type="signal peptide" evidence="1">
    <location>
        <begin position="1"/>
        <end position="23"/>
    </location>
</feature>
<dbReference type="PANTHER" id="PTHR11851:SF224">
    <property type="entry name" value="PROCESSING PROTEASE"/>
    <property type="match status" value="1"/>
</dbReference>
<dbReference type="SUPFAM" id="SSF63411">
    <property type="entry name" value="LuxS/MPP-like metallohydrolase"/>
    <property type="match status" value="2"/>
</dbReference>
<evidence type="ECO:0000313" key="5">
    <source>
        <dbReference type="Proteomes" id="UP001596031"/>
    </source>
</evidence>
<evidence type="ECO:0000259" key="2">
    <source>
        <dbReference type="Pfam" id="PF00675"/>
    </source>
</evidence>
<feature type="domain" description="Peptidase M16 C-terminal" evidence="3">
    <location>
        <begin position="211"/>
        <end position="385"/>
    </location>
</feature>
<feature type="chain" id="PRO_5046046175" evidence="1">
    <location>
        <begin position="24"/>
        <end position="473"/>
    </location>
</feature>
<dbReference type="InterPro" id="IPR011249">
    <property type="entry name" value="Metalloenz_LuxS/M16"/>
</dbReference>
<dbReference type="Pfam" id="PF05193">
    <property type="entry name" value="Peptidase_M16_C"/>
    <property type="match status" value="1"/>
</dbReference>
<proteinExistence type="predicted"/>
<dbReference type="InterPro" id="IPR050361">
    <property type="entry name" value="MPP/UQCRC_Complex"/>
</dbReference>
<reference evidence="5" key="1">
    <citation type="journal article" date="2019" name="Int. J. Syst. Evol. Microbiol.">
        <title>The Global Catalogue of Microorganisms (GCM) 10K type strain sequencing project: providing services to taxonomists for standard genome sequencing and annotation.</title>
        <authorList>
            <consortium name="The Broad Institute Genomics Platform"/>
            <consortium name="The Broad Institute Genome Sequencing Center for Infectious Disease"/>
            <person name="Wu L."/>
            <person name="Ma J."/>
        </authorList>
    </citation>
    <scope>NUCLEOTIDE SEQUENCE [LARGE SCALE GENOMIC DNA]</scope>
    <source>
        <strain evidence="5">CCUG 38813</strain>
    </source>
</reference>
<dbReference type="PANTHER" id="PTHR11851">
    <property type="entry name" value="METALLOPROTEASE"/>
    <property type="match status" value="1"/>
</dbReference>
<keyword evidence="5" id="KW-1185">Reference proteome</keyword>
<dbReference type="EMBL" id="JBHSMS010000063">
    <property type="protein sequence ID" value="MFC5513249.1"/>
    <property type="molecule type" value="Genomic_DNA"/>
</dbReference>
<evidence type="ECO:0000259" key="3">
    <source>
        <dbReference type="Pfam" id="PF05193"/>
    </source>
</evidence>
<dbReference type="Pfam" id="PF00675">
    <property type="entry name" value="Peptidase_M16"/>
    <property type="match status" value="1"/>
</dbReference>
<dbReference type="InterPro" id="IPR011765">
    <property type="entry name" value="Pept_M16_N"/>
</dbReference>
<dbReference type="Proteomes" id="UP001596031">
    <property type="component" value="Unassembled WGS sequence"/>
</dbReference>
<dbReference type="InterPro" id="IPR007863">
    <property type="entry name" value="Peptidase_M16_C"/>
</dbReference>
<name>A0ABW0PS66_9BURK</name>
<sequence length="473" mass="49738">MKKLMLTLAISLAFAPAAYSATAAAPAARAGAMPAYGADKPIPTPKIVKKTLANGMTVWVVPRQGLPRVDYVLAVRGAGYAADARGNPGFANLLAGMINEGSAKRDSRAIAEAAQGMGGSVAAGAASDGISVSANAVSSQAAPMISLLAEVTRTPSFPAKEVELAKANALQALMAAEATPRFRAERAISQAVYGEHPYGHTQPTAAAINAVTQDMLRTEHARRFRPDRTLLVITGRIREAEAMKLAQAAFGDWKAEGPALADTAPAPRAARPARMLLQRAGSVQSTIRVGGPGIQASADEQVPLRLASTILGGGFSSRVNLNLREAKGYTYGASAGARMNRVGGAIVGGADVRNEVTGAALTEYFNEYRRIGTELVPEDEMTMNKRYVAGGYLISNQLQGAVANTLAQNWLIGLPPEFLGQYVPLIRKVTPQQVRDVSKKYFAPEAQSIVVVGDPKAVGEQLKPFGEFTVSEK</sequence>
<dbReference type="Gene3D" id="3.30.830.10">
    <property type="entry name" value="Metalloenzyme, LuxS/M16 peptidase-like"/>
    <property type="match status" value="2"/>
</dbReference>
<accession>A0ABW0PS66</accession>
<feature type="domain" description="Peptidase M16 N-terminal" evidence="2">
    <location>
        <begin position="78"/>
        <end position="200"/>
    </location>
</feature>
<organism evidence="4 5">
    <name type="scientific">Massilia jejuensis</name>
    <dbReference type="NCBI Taxonomy" id="648894"/>
    <lineage>
        <taxon>Bacteria</taxon>
        <taxon>Pseudomonadati</taxon>
        <taxon>Pseudomonadota</taxon>
        <taxon>Betaproteobacteria</taxon>
        <taxon>Burkholderiales</taxon>
        <taxon>Oxalobacteraceae</taxon>
        <taxon>Telluria group</taxon>
        <taxon>Massilia</taxon>
    </lineage>
</organism>
<gene>
    <name evidence="4" type="ORF">ACFPOU_19290</name>
</gene>
<dbReference type="RefSeq" id="WP_379725058.1">
    <property type="nucleotide sequence ID" value="NZ_JBHSMS010000063.1"/>
</dbReference>
<evidence type="ECO:0000256" key="1">
    <source>
        <dbReference type="SAM" id="SignalP"/>
    </source>
</evidence>
<keyword evidence="1" id="KW-0732">Signal</keyword>
<evidence type="ECO:0000313" key="4">
    <source>
        <dbReference type="EMBL" id="MFC5513249.1"/>
    </source>
</evidence>